<feature type="transmembrane region" description="Helical" evidence="1">
    <location>
        <begin position="165"/>
        <end position="185"/>
    </location>
</feature>
<dbReference type="EMBL" id="NRRV01000001">
    <property type="protein sequence ID" value="MBK1629272.1"/>
    <property type="molecule type" value="Genomic_DNA"/>
</dbReference>
<dbReference type="Proteomes" id="UP000748752">
    <property type="component" value="Unassembled WGS sequence"/>
</dbReference>
<gene>
    <name evidence="2" type="ORF">CKO31_00695</name>
</gene>
<keyword evidence="1" id="KW-0472">Membrane</keyword>
<accession>A0ABS1CBG3</accession>
<reference evidence="2 3" key="1">
    <citation type="journal article" date="2020" name="Microorganisms">
        <title>Osmotic Adaptation and Compatible Solute Biosynthesis of Phototrophic Bacteria as Revealed from Genome Analyses.</title>
        <authorList>
            <person name="Imhoff J.F."/>
            <person name="Rahn T."/>
            <person name="Kunzel S."/>
            <person name="Keller A."/>
            <person name="Neulinger S.C."/>
        </authorList>
    </citation>
    <scope>NUCLEOTIDE SEQUENCE [LARGE SCALE GENOMIC DNA]</scope>
    <source>
        <strain evidence="2 3">DSM 6210</strain>
    </source>
</reference>
<protein>
    <submittedName>
        <fullName evidence="2">Uncharacterized protein</fullName>
    </submittedName>
</protein>
<sequence>MSETQADCRRLPFVLTVLLAAVLVGIGVSSPQGGLFGLDAAHWSRALIFAGSAILALAYVDAFRSRCIRVYMTVTLPILALACAAPLAATERAAWGAAESLWINAAIVLVLLLVFLHFSLHTMPSDWRRGLTPARSALFGIALAAGGALYWEFRGGGAAAVDKTLPLAADAVGILLGAVLFWLMMRHRVRAEVA</sequence>
<feature type="transmembrane region" description="Helical" evidence="1">
    <location>
        <begin position="12"/>
        <end position="30"/>
    </location>
</feature>
<feature type="transmembrane region" description="Helical" evidence="1">
    <location>
        <begin position="132"/>
        <end position="153"/>
    </location>
</feature>
<feature type="transmembrane region" description="Helical" evidence="1">
    <location>
        <begin position="101"/>
        <end position="120"/>
    </location>
</feature>
<keyword evidence="3" id="KW-1185">Reference proteome</keyword>
<organism evidence="2 3">
    <name type="scientific">Thiohalocapsa halophila</name>
    <dbReference type="NCBI Taxonomy" id="69359"/>
    <lineage>
        <taxon>Bacteria</taxon>
        <taxon>Pseudomonadati</taxon>
        <taxon>Pseudomonadota</taxon>
        <taxon>Gammaproteobacteria</taxon>
        <taxon>Chromatiales</taxon>
        <taxon>Chromatiaceae</taxon>
        <taxon>Thiohalocapsa</taxon>
    </lineage>
</organism>
<evidence type="ECO:0000313" key="3">
    <source>
        <dbReference type="Proteomes" id="UP000748752"/>
    </source>
</evidence>
<feature type="transmembrane region" description="Helical" evidence="1">
    <location>
        <begin position="70"/>
        <end position="89"/>
    </location>
</feature>
<feature type="transmembrane region" description="Helical" evidence="1">
    <location>
        <begin position="42"/>
        <end position="63"/>
    </location>
</feature>
<evidence type="ECO:0000313" key="2">
    <source>
        <dbReference type="EMBL" id="MBK1629272.1"/>
    </source>
</evidence>
<keyword evidence="1" id="KW-1133">Transmembrane helix</keyword>
<proteinExistence type="predicted"/>
<evidence type="ECO:0000256" key="1">
    <source>
        <dbReference type="SAM" id="Phobius"/>
    </source>
</evidence>
<keyword evidence="1" id="KW-0812">Transmembrane</keyword>
<dbReference type="RefSeq" id="WP_200233045.1">
    <property type="nucleotide sequence ID" value="NZ_NRRV01000001.1"/>
</dbReference>
<name>A0ABS1CBG3_9GAMM</name>
<comment type="caution">
    <text evidence="2">The sequence shown here is derived from an EMBL/GenBank/DDBJ whole genome shotgun (WGS) entry which is preliminary data.</text>
</comment>